<proteinExistence type="predicted"/>
<keyword evidence="1" id="KW-0472">Membrane</keyword>
<feature type="transmembrane region" description="Helical" evidence="1">
    <location>
        <begin position="6"/>
        <end position="24"/>
    </location>
</feature>
<dbReference type="Proteomes" id="UP000216024">
    <property type="component" value="Unassembled WGS sequence"/>
</dbReference>
<comment type="caution">
    <text evidence="2">The sequence shown here is derived from an EMBL/GenBank/DDBJ whole genome shotgun (WGS) entry which is preliminary data.</text>
</comment>
<organism evidence="2 3">
    <name type="scientific">Anaeromicrobium sediminis</name>
    <dbReference type="NCBI Taxonomy" id="1478221"/>
    <lineage>
        <taxon>Bacteria</taxon>
        <taxon>Bacillati</taxon>
        <taxon>Bacillota</taxon>
        <taxon>Clostridia</taxon>
        <taxon>Peptostreptococcales</taxon>
        <taxon>Thermotaleaceae</taxon>
        <taxon>Anaeromicrobium</taxon>
    </lineage>
</organism>
<reference evidence="2 3" key="1">
    <citation type="submission" date="2017-06" db="EMBL/GenBank/DDBJ databases">
        <title>Draft genome sequence of anaerobic fermentative bacterium Anaeromicrobium sediminis DY2726D isolated from West Pacific Ocean sediments.</title>
        <authorList>
            <person name="Zeng X."/>
        </authorList>
    </citation>
    <scope>NUCLEOTIDE SEQUENCE [LARGE SCALE GENOMIC DNA]</scope>
    <source>
        <strain evidence="2 3">DY2726D</strain>
    </source>
</reference>
<feature type="transmembrane region" description="Helical" evidence="1">
    <location>
        <begin position="36"/>
        <end position="54"/>
    </location>
</feature>
<keyword evidence="3" id="KW-1185">Reference proteome</keyword>
<dbReference type="EMBL" id="NIBG01000007">
    <property type="protein sequence ID" value="PAB59431.1"/>
    <property type="molecule type" value="Genomic_DNA"/>
</dbReference>
<evidence type="ECO:0000313" key="3">
    <source>
        <dbReference type="Proteomes" id="UP000216024"/>
    </source>
</evidence>
<gene>
    <name evidence="2" type="ORF">CCE28_09430</name>
</gene>
<keyword evidence="1" id="KW-0812">Transmembrane</keyword>
<keyword evidence="1" id="KW-1133">Transmembrane helix</keyword>
<protein>
    <submittedName>
        <fullName evidence="2">Uncharacterized protein</fullName>
    </submittedName>
</protein>
<dbReference type="AlphaFoldDB" id="A0A267MIM0"/>
<sequence>MEIGIRVGIFIICYFILSIFFNNMANKRKRSKINEIFRRTITSGIVYMLIIIIFNKLKGV</sequence>
<evidence type="ECO:0000313" key="2">
    <source>
        <dbReference type="EMBL" id="PAB59431.1"/>
    </source>
</evidence>
<name>A0A267MIM0_9FIRM</name>
<evidence type="ECO:0000256" key="1">
    <source>
        <dbReference type="SAM" id="Phobius"/>
    </source>
</evidence>
<accession>A0A267MIM0</accession>